<dbReference type="PANTHER" id="PTHR46797:SF23">
    <property type="entry name" value="HTH-TYPE TRANSCRIPTIONAL REGULATOR SUTR"/>
    <property type="match status" value="1"/>
</dbReference>
<dbReference type="Pfam" id="PF01381">
    <property type="entry name" value="HTH_3"/>
    <property type="match status" value="1"/>
</dbReference>
<dbReference type="InterPro" id="IPR050807">
    <property type="entry name" value="TransReg_Diox_bact_type"/>
</dbReference>
<dbReference type="Proteomes" id="UP000581206">
    <property type="component" value="Unassembled WGS sequence"/>
</dbReference>
<keyword evidence="2" id="KW-0238">DNA-binding</keyword>
<accession>A0A7X6KXP2</accession>
<protein>
    <submittedName>
        <fullName evidence="5">Helix-turn-helix transcriptional regulator</fullName>
    </submittedName>
</protein>
<evidence type="ECO:0000256" key="1">
    <source>
        <dbReference type="ARBA" id="ARBA00023015"/>
    </source>
</evidence>
<feature type="domain" description="HTH cro/C1-type" evidence="4">
    <location>
        <begin position="13"/>
        <end position="67"/>
    </location>
</feature>
<dbReference type="SUPFAM" id="SSF47413">
    <property type="entry name" value="lambda repressor-like DNA-binding domains"/>
    <property type="match status" value="1"/>
</dbReference>
<evidence type="ECO:0000313" key="6">
    <source>
        <dbReference type="Proteomes" id="UP000581206"/>
    </source>
</evidence>
<name>A0A7X6KXP2_9CELL</name>
<sequence>MRGELQRRVGQELRRLREEQGLSQEALADRLGVHRTYIGGVERGERNLTLQSVEQLADDLEVDPRELLGFS</sequence>
<dbReference type="InterPro" id="IPR010982">
    <property type="entry name" value="Lambda_DNA-bd_dom_sf"/>
</dbReference>
<keyword evidence="6" id="KW-1185">Reference proteome</keyword>
<dbReference type="CDD" id="cd00093">
    <property type="entry name" value="HTH_XRE"/>
    <property type="match status" value="1"/>
</dbReference>
<dbReference type="InterPro" id="IPR001387">
    <property type="entry name" value="Cro/C1-type_HTH"/>
</dbReference>
<comment type="caution">
    <text evidence="5">The sequence shown here is derived from an EMBL/GenBank/DDBJ whole genome shotgun (WGS) entry which is preliminary data.</text>
</comment>
<dbReference type="GO" id="GO:0003700">
    <property type="term" value="F:DNA-binding transcription factor activity"/>
    <property type="evidence" value="ECO:0007669"/>
    <property type="project" value="TreeGrafter"/>
</dbReference>
<reference evidence="5 6" key="1">
    <citation type="submission" date="2020-04" db="EMBL/GenBank/DDBJ databases">
        <title>MicrobeNet Type strains.</title>
        <authorList>
            <person name="Nicholson A.C."/>
        </authorList>
    </citation>
    <scope>NUCLEOTIDE SEQUENCE [LARGE SCALE GENOMIC DNA]</scope>
    <source>
        <strain evidence="5 6">ATCC BAA-788</strain>
    </source>
</reference>
<evidence type="ECO:0000256" key="2">
    <source>
        <dbReference type="ARBA" id="ARBA00023125"/>
    </source>
</evidence>
<proteinExistence type="predicted"/>
<dbReference type="Gene3D" id="1.10.260.40">
    <property type="entry name" value="lambda repressor-like DNA-binding domains"/>
    <property type="match status" value="1"/>
</dbReference>
<dbReference type="EMBL" id="JAAXOX010000012">
    <property type="protein sequence ID" value="NKY24108.1"/>
    <property type="molecule type" value="Genomic_DNA"/>
</dbReference>
<evidence type="ECO:0000313" key="5">
    <source>
        <dbReference type="EMBL" id="NKY24108.1"/>
    </source>
</evidence>
<dbReference type="PANTHER" id="PTHR46797">
    <property type="entry name" value="HTH-TYPE TRANSCRIPTIONAL REGULATOR"/>
    <property type="match status" value="1"/>
</dbReference>
<keyword evidence="1" id="KW-0805">Transcription regulation</keyword>
<dbReference type="GO" id="GO:0005829">
    <property type="term" value="C:cytosol"/>
    <property type="evidence" value="ECO:0007669"/>
    <property type="project" value="TreeGrafter"/>
</dbReference>
<dbReference type="SMART" id="SM00530">
    <property type="entry name" value="HTH_XRE"/>
    <property type="match status" value="1"/>
</dbReference>
<dbReference type="GO" id="GO:0003677">
    <property type="term" value="F:DNA binding"/>
    <property type="evidence" value="ECO:0007669"/>
    <property type="project" value="UniProtKB-KW"/>
</dbReference>
<dbReference type="PROSITE" id="PS50943">
    <property type="entry name" value="HTH_CROC1"/>
    <property type="match status" value="1"/>
</dbReference>
<dbReference type="RefSeq" id="WP_168631242.1">
    <property type="nucleotide sequence ID" value="NZ_BONL01000008.1"/>
</dbReference>
<organism evidence="5 6">
    <name type="scientific">Cellulomonas denverensis</name>
    <dbReference type="NCBI Taxonomy" id="264297"/>
    <lineage>
        <taxon>Bacteria</taxon>
        <taxon>Bacillati</taxon>
        <taxon>Actinomycetota</taxon>
        <taxon>Actinomycetes</taxon>
        <taxon>Micrococcales</taxon>
        <taxon>Cellulomonadaceae</taxon>
        <taxon>Cellulomonas</taxon>
    </lineage>
</organism>
<dbReference type="AlphaFoldDB" id="A0A7X6KXP2"/>
<keyword evidence="3" id="KW-0804">Transcription</keyword>
<gene>
    <name evidence="5" type="ORF">HGA03_15670</name>
</gene>
<evidence type="ECO:0000256" key="3">
    <source>
        <dbReference type="ARBA" id="ARBA00023163"/>
    </source>
</evidence>
<evidence type="ECO:0000259" key="4">
    <source>
        <dbReference type="PROSITE" id="PS50943"/>
    </source>
</evidence>